<dbReference type="Pfam" id="PF00216">
    <property type="entry name" value="Bac_DNA_binding"/>
    <property type="match status" value="1"/>
</dbReference>
<dbReference type="PRINTS" id="PR01727">
    <property type="entry name" value="DNABINDINGHU"/>
</dbReference>
<evidence type="ECO:0000256" key="2">
    <source>
        <dbReference type="ARBA" id="ARBA00011738"/>
    </source>
</evidence>
<dbReference type="SUPFAM" id="SSF47729">
    <property type="entry name" value="IHF-like DNA-binding proteins"/>
    <property type="match status" value="1"/>
</dbReference>
<dbReference type="GO" id="GO:0003677">
    <property type="term" value="F:DNA binding"/>
    <property type="evidence" value="ECO:0007669"/>
    <property type="project" value="UniProtKB-KW"/>
</dbReference>
<evidence type="ECO:0000313" key="11">
    <source>
        <dbReference type="Proteomes" id="UP000034711"/>
    </source>
</evidence>
<evidence type="ECO:0000256" key="7">
    <source>
        <dbReference type="ARBA" id="ARBA00033227"/>
    </source>
</evidence>
<evidence type="ECO:0000313" key="10">
    <source>
        <dbReference type="EMBL" id="KKW32087.1"/>
    </source>
</evidence>
<dbReference type="PANTHER" id="PTHR33175">
    <property type="entry name" value="DNA-BINDING PROTEIN HU"/>
    <property type="match status" value="1"/>
</dbReference>
<dbReference type="AlphaFoldDB" id="A0A0G1ZUS0"/>
<dbReference type="GO" id="GO:0030527">
    <property type="term" value="F:structural constituent of chromatin"/>
    <property type="evidence" value="ECO:0007669"/>
    <property type="project" value="InterPro"/>
</dbReference>
<dbReference type="PANTHER" id="PTHR33175:SF13">
    <property type="entry name" value="HISTONE-LIKE PROTEIN"/>
    <property type="match status" value="1"/>
</dbReference>
<comment type="function">
    <text evidence="8">DNA-binding protein that plays a critical role in nucleoid compaction, genome replication and DNA replication and transcription. Binds to both ssDNA and dsDNA with a binding site covering about 15 nucleotides. Displays DNA-supercoiling activity only when associated with the viral DNA topoisomerase 2.</text>
</comment>
<dbReference type="GO" id="GO:0005829">
    <property type="term" value="C:cytosol"/>
    <property type="evidence" value="ECO:0007669"/>
    <property type="project" value="TreeGrafter"/>
</dbReference>
<accession>A0A0G1ZUS0</accession>
<evidence type="ECO:0000256" key="9">
    <source>
        <dbReference type="RuleBase" id="RU003939"/>
    </source>
</evidence>
<evidence type="ECO:0000256" key="4">
    <source>
        <dbReference type="ARBA" id="ARBA00022705"/>
    </source>
</evidence>
<proteinExistence type="inferred from homology"/>
<protein>
    <recommendedName>
        <fullName evidence="3">Viral histone-like protein</fullName>
    </recommendedName>
    <alternativeName>
        <fullName evidence="7">DNA-binding protein pA104R</fullName>
    </alternativeName>
    <alternativeName>
        <fullName evidence="6">pA104R</fullName>
    </alternativeName>
</protein>
<evidence type="ECO:0000256" key="1">
    <source>
        <dbReference type="ARBA" id="ARBA00004328"/>
    </source>
</evidence>
<reference evidence="10 11" key="1">
    <citation type="journal article" date="2015" name="Nature">
        <title>rRNA introns, odd ribosomes, and small enigmatic genomes across a large radiation of phyla.</title>
        <authorList>
            <person name="Brown C.T."/>
            <person name="Hug L.A."/>
            <person name="Thomas B.C."/>
            <person name="Sharon I."/>
            <person name="Castelle C.J."/>
            <person name="Singh A."/>
            <person name="Wilkins M.J."/>
            <person name="Williams K.H."/>
            <person name="Banfield J.F."/>
        </authorList>
    </citation>
    <scope>NUCLEOTIDE SEQUENCE [LARGE SCALE GENOMIC DNA]</scope>
</reference>
<dbReference type="EMBL" id="LCRI01000037">
    <property type="protein sequence ID" value="KKW32087.1"/>
    <property type="molecule type" value="Genomic_DNA"/>
</dbReference>
<evidence type="ECO:0000256" key="5">
    <source>
        <dbReference type="ARBA" id="ARBA00022921"/>
    </source>
</evidence>
<comment type="subcellular location">
    <subcellularLocation>
        <location evidence="1">Virion</location>
    </subcellularLocation>
</comment>
<sequence length="93" mass="9824">MAKMTKSQMLTSLAEATGMAKKDVAAFLDKLVGLAYREVKASGELTLPGLGKLVKVHRAARMGRNPATGEAISIPAKTVVKFRVAKAAKEAIL</sequence>
<evidence type="ECO:0000256" key="3">
    <source>
        <dbReference type="ARBA" id="ARBA00016145"/>
    </source>
</evidence>
<evidence type="ECO:0000256" key="6">
    <source>
        <dbReference type="ARBA" id="ARBA00033120"/>
    </source>
</evidence>
<dbReference type="SMART" id="SM00411">
    <property type="entry name" value="BHL"/>
    <property type="match status" value="1"/>
</dbReference>
<dbReference type="GO" id="GO:0006260">
    <property type="term" value="P:DNA replication"/>
    <property type="evidence" value="ECO:0007669"/>
    <property type="project" value="UniProtKB-KW"/>
</dbReference>
<dbReference type="InterPro" id="IPR010992">
    <property type="entry name" value="IHF-like_DNA-bd_dom_sf"/>
</dbReference>
<dbReference type="Proteomes" id="UP000034711">
    <property type="component" value="Unassembled WGS sequence"/>
</dbReference>
<evidence type="ECO:0000256" key="8">
    <source>
        <dbReference type="ARBA" id="ARBA00046140"/>
    </source>
</evidence>
<keyword evidence="4" id="KW-0235">DNA replication</keyword>
<keyword evidence="10" id="KW-0238">DNA-binding</keyword>
<comment type="caution">
    <text evidence="10">The sequence shown here is derived from an EMBL/GenBank/DDBJ whole genome shotgun (WGS) entry which is preliminary data.</text>
</comment>
<organism evidence="10 11">
    <name type="scientific">Candidatus Uhrbacteria bacterium GW2011_GWA2_53_10</name>
    <dbReference type="NCBI Taxonomy" id="1618980"/>
    <lineage>
        <taxon>Bacteria</taxon>
        <taxon>Candidatus Uhriibacteriota</taxon>
    </lineage>
</organism>
<comment type="similarity">
    <text evidence="9">Belongs to the bacterial histone-like protein family.</text>
</comment>
<gene>
    <name evidence="10" type="ORF">UY77_C0037G0006</name>
</gene>
<dbReference type="CDD" id="cd00591">
    <property type="entry name" value="HU_IHF"/>
    <property type="match status" value="1"/>
</dbReference>
<dbReference type="InterPro" id="IPR000119">
    <property type="entry name" value="Hist_DNA-bd"/>
</dbReference>
<comment type="subunit">
    <text evidence="2">Homodimer.</text>
</comment>
<dbReference type="Gene3D" id="4.10.520.10">
    <property type="entry name" value="IHF-like DNA-binding proteins"/>
    <property type="match status" value="1"/>
</dbReference>
<keyword evidence="5" id="KW-0426">Late protein</keyword>
<name>A0A0G1ZUS0_9BACT</name>